<keyword evidence="1" id="KW-0472">Membrane</keyword>
<evidence type="ECO:0000256" key="1">
    <source>
        <dbReference type="SAM" id="Phobius"/>
    </source>
</evidence>
<feature type="transmembrane region" description="Helical" evidence="1">
    <location>
        <begin position="139"/>
        <end position="165"/>
    </location>
</feature>
<keyword evidence="1" id="KW-1133">Transmembrane helix</keyword>
<comment type="caution">
    <text evidence="2">The sequence shown here is derived from an EMBL/GenBank/DDBJ whole genome shotgun (WGS) entry which is preliminary data.</text>
</comment>
<feature type="transmembrane region" description="Helical" evidence="1">
    <location>
        <begin position="51"/>
        <end position="73"/>
    </location>
</feature>
<dbReference type="PANTHER" id="PTHR39165">
    <property type="entry name" value="IG HYPOTHETICAL 17883"/>
    <property type="match status" value="1"/>
</dbReference>
<dbReference type="Pfam" id="PF04306">
    <property type="entry name" value="DUF456"/>
    <property type="match status" value="1"/>
</dbReference>
<dbReference type="PANTHER" id="PTHR39165:SF1">
    <property type="entry name" value="DUF456 DOMAIN-CONTAINING PROTEIN"/>
    <property type="match status" value="1"/>
</dbReference>
<dbReference type="InterPro" id="IPR007403">
    <property type="entry name" value="DUF456"/>
</dbReference>
<evidence type="ECO:0000313" key="3">
    <source>
        <dbReference type="Proteomes" id="UP001430360"/>
    </source>
</evidence>
<evidence type="ECO:0000313" key="2">
    <source>
        <dbReference type="EMBL" id="MCD9096875.1"/>
    </source>
</evidence>
<reference evidence="2" key="1">
    <citation type="submission" date="2021-12" db="EMBL/GenBank/DDBJ databases">
        <authorList>
            <person name="Ulrich A."/>
        </authorList>
    </citation>
    <scope>NUCLEOTIDE SEQUENCE</scope>
    <source>
        <strain evidence="2">A1P009</strain>
    </source>
</reference>
<gene>
    <name evidence="2" type="ORF">LTT95_07950</name>
</gene>
<sequence>MDLSALFYVLAALLVLVGLAGVVLPALPGVPLMFAGMLLAAWADGFERIGVWSLVTLGVLTAVSFVVDFWATAVGAKRVGASRLALVGTIVGTFVGLFFGLPGLFAGPFVGAVIGELISRRDLRPGGLGQATRVGIGTWIGIAIGVALKLALAVLMLAVFAFAWWW</sequence>
<protein>
    <submittedName>
        <fullName evidence="2">DUF456 domain-containing protein</fullName>
    </submittedName>
</protein>
<dbReference type="Proteomes" id="UP001430360">
    <property type="component" value="Unassembled WGS sequence"/>
</dbReference>
<name>A0ABS8UDA6_9GAMM</name>
<keyword evidence="3" id="KW-1185">Reference proteome</keyword>
<feature type="transmembrane region" description="Helical" evidence="1">
    <location>
        <begin position="6"/>
        <end position="39"/>
    </location>
</feature>
<organism evidence="2 3">
    <name type="scientific">Luteimonas fraxinea</name>
    <dbReference type="NCBI Taxonomy" id="2901869"/>
    <lineage>
        <taxon>Bacteria</taxon>
        <taxon>Pseudomonadati</taxon>
        <taxon>Pseudomonadota</taxon>
        <taxon>Gammaproteobacteria</taxon>
        <taxon>Lysobacterales</taxon>
        <taxon>Lysobacteraceae</taxon>
        <taxon>Luteimonas</taxon>
    </lineage>
</organism>
<feature type="transmembrane region" description="Helical" evidence="1">
    <location>
        <begin position="85"/>
        <end position="118"/>
    </location>
</feature>
<dbReference type="RefSeq" id="WP_232135792.1">
    <property type="nucleotide sequence ID" value="NZ_JAJQKU010000002.1"/>
</dbReference>
<keyword evidence="1" id="KW-0812">Transmembrane</keyword>
<proteinExistence type="predicted"/>
<accession>A0ABS8UDA6</accession>
<reference evidence="2" key="2">
    <citation type="journal article" date="2022" name="Syst. Appl. Microbiol.">
        <title>Physiological and genomic characterisation of Luteimonas fraxinea sp. nov., a bacterial species associated with trees tolerant to ash dieback.</title>
        <authorList>
            <person name="Ulrich K."/>
            <person name="Becker R."/>
            <person name="Behrendt U."/>
            <person name="Kube M."/>
            <person name="Schneck V."/>
            <person name="Ulrich A."/>
        </authorList>
    </citation>
    <scope>NUCLEOTIDE SEQUENCE</scope>
    <source>
        <strain evidence="2">A1P009</strain>
    </source>
</reference>
<dbReference type="EMBL" id="JAJQKU010000002">
    <property type="protein sequence ID" value="MCD9096875.1"/>
    <property type="molecule type" value="Genomic_DNA"/>
</dbReference>